<keyword evidence="3" id="KW-0436">Ligase</keyword>
<reference evidence="4" key="1">
    <citation type="submission" date="2017-09" db="EMBL/GenBank/DDBJ databases">
        <authorList>
            <person name="Varghese N."/>
            <person name="Submissions S."/>
        </authorList>
    </citation>
    <scope>NUCLEOTIDE SEQUENCE [LARGE SCALE GENOMIC DNA]</scope>
    <source>
        <strain evidence="4">WG-1MB</strain>
    </source>
</reference>
<name>A0A285EQ04_9EURY</name>
<dbReference type="Pfam" id="PF13298">
    <property type="entry name" value="LigD_N"/>
    <property type="match status" value="1"/>
</dbReference>
<feature type="domain" description="DNA ligase D 3'-phosphoesterase" evidence="1">
    <location>
        <begin position="1"/>
        <end position="55"/>
    </location>
</feature>
<sequence length="74" mass="8535">MEYADFEGEIPEGQYGAGKVEIWDRGNYKAIKIEDKEIIVTLKGKQLTGDYVLIKTKYGKNDKGWLFFKKKADN</sequence>
<dbReference type="EMBL" id="OBDR01000001">
    <property type="protein sequence ID" value="SNY01209.1"/>
    <property type="molecule type" value="Genomic_DNA"/>
</dbReference>
<evidence type="ECO:0000313" key="4">
    <source>
        <dbReference type="Proteomes" id="UP000217726"/>
    </source>
</evidence>
<proteinExistence type="predicted"/>
<reference evidence="3" key="2">
    <citation type="submission" date="2017-09" db="EMBL/GenBank/DDBJ databases">
        <authorList>
            <person name="Ehlers B."/>
            <person name="Leendertz F.H."/>
        </authorList>
    </citation>
    <scope>NUCLEOTIDE SEQUENCE [LARGE SCALE GENOMIC DNA]</scope>
    <source>
        <strain evidence="3">WG-1MB</strain>
    </source>
</reference>
<dbReference type="GO" id="GO:0016874">
    <property type="term" value="F:ligase activity"/>
    <property type="evidence" value="ECO:0007669"/>
    <property type="project" value="UniProtKB-KW"/>
</dbReference>
<keyword evidence="4" id="KW-1185">Reference proteome</keyword>
<evidence type="ECO:0000313" key="3">
    <source>
        <dbReference type="EMBL" id="SNY01209.1"/>
    </source>
</evidence>
<dbReference type="Proteomes" id="UP000217726">
    <property type="component" value="Unassembled WGS sequence"/>
</dbReference>
<gene>
    <name evidence="2" type="ORF">B0H22_10558</name>
    <name evidence="3" type="ORF">SAMN06295989_101401</name>
</gene>
<reference evidence="2 5" key="3">
    <citation type="submission" date="2018-02" db="EMBL/GenBank/DDBJ databases">
        <title>Subsurface microbial communities from deep shales in Ohio and West Virginia, USA.</title>
        <authorList>
            <person name="Wrighton K."/>
        </authorList>
    </citation>
    <scope>NUCLEOTIDE SEQUENCE [LARGE SCALE GENOMIC DNA]</scope>
    <source>
        <strain evidence="2 5">DSM 10369</strain>
    </source>
</reference>
<evidence type="ECO:0000259" key="1">
    <source>
        <dbReference type="Pfam" id="PF13298"/>
    </source>
</evidence>
<evidence type="ECO:0000313" key="2">
    <source>
        <dbReference type="EMBL" id="PQV42594.1"/>
    </source>
</evidence>
<evidence type="ECO:0000313" key="5">
    <source>
        <dbReference type="Proteomes" id="UP000251060"/>
    </source>
</evidence>
<dbReference type="EMBL" id="PVBU01000005">
    <property type="protein sequence ID" value="PQV42594.1"/>
    <property type="molecule type" value="Genomic_DNA"/>
</dbReference>
<dbReference type="InterPro" id="IPR014144">
    <property type="entry name" value="LigD_PE_domain"/>
</dbReference>
<organism evidence="3 4">
    <name type="scientific">Methanohalophilus euhalobius</name>
    <dbReference type="NCBI Taxonomy" id="51203"/>
    <lineage>
        <taxon>Archaea</taxon>
        <taxon>Methanobacteriati</taxon>
        <taxon>Methanobacteriota</taxon>
        <taxon>Stenosarchaea group</taxon>
        <taxon>Methanomicrobia</taxon>
        <taxon>Methanosarcinales</taxon>
        <taxon>Methanosarcinaceae</taxon>
        <taxon>Methanohalophilus</taxon>
    </lineage>
</organism>
<accession>A0A285EQ04</accession>
<dbReference type="AlphaFoldDB" id="A0A285EQ04"/>
<protein>
    <submittedName>
        <fullName evidence="3">DNA ligase D, 3'-phosphoesterase domain-containing protein</fullName>
    </submittedName>
    <submittedName>
        <fullName evidence="2">DNA ligase D-like protein (Predicted 3'-phosphoesterase)</fullName>
    </submittedName>
</protein>
<dbReference type="Proteomes" id="UP000251060">
    <property type="component" value="Unassembled WGS sequence"/>
</dbReference>